<comment type="caution">
    <text evidence="3">The sequence shown here is derived from an EMBL/GenBank/DDBJ whole genome shotgun (WGS) entry which is preliminary data.</text>
</comment>
<feature type="region of interest" description="Disordered" evidence="1">
    <location>
        <begin position="112"/>
        <end position="194"/>
    </location>
</feature>
<evidence type="ECO:0000259" key="2">
    <source>
        <dbReference type="Pfam" id="PF13837"/>
    </source>
</evidence>
<dbReference type="AlphaFoldDB" id="A0A8H3L7F4"/>
<dbReference type="Proteomes" id="UP000615446">
    <property type="component" value="Unassembled WGS sequence"/>
</dbReference>
<organism evidence="3 4">
    <name type="scientific">Rhizophagus clarus</name>
    <dbReference type="NCBI Taxonomy" id="94130"/>
    <lineage>
        <taxon>Eukaryota</taxon>
        <taxon>Fungi</taxon>
        <taxon>Fungi incertae sedis</taxon>
        <taxon>Mucoromycota</taxon>
        <taxon>Glomeromycotina</taxon>
        <taxon>Glomeromycetes</taxon>
        <taxon>Glomerales</taxon>
        <taxon>Glomeraceae</taxon>
        <taxon>Rhizophagus</taxon>
    </lineage>
</organism>
<protein>
    <recommendedName>
        <fullName evidence="2">Myb/SANT-like DNA-binding domain-containing protein</fullName>
    </recommendedName>
</protein>
<name>A0A8H3L7F4_9GLOM</name>
<feature type="compositionally biased region" description="Polar residues" evidence="1">
    <location>
        <begin position="227"/>
        <end position="238"/>
    </location>
</feature>
<feature type="compositionally biased region" description="Low complexity" evidence="1">
    <location>
        <begin position="144"/>
        <end position="164"/>
    </location>
</feature>
<dbReference type="EMBL" id="BLAL01000050">
    <property type="protein sequence ID" value="GES80535.1"/>
    <property type="molecule type" value="Genomic_DNA"/>
</dbReference>
<proteinExistence type="predicted"/>
<dbReference type="Pfam" id="PF13837">
    <property type="entry name" value="Myb_DNA-bind_4"/>
    <property type="match status" value="1"/>
</dbReference>
<feature type="domain" description="Myb/SANT-like DNA-binding" evidence="2">
    <location>
        <begin position="3"/>
        <end position="90"/>
    </location>
</feature>
<evidence type="ECO:0000313" key="4">
    <source>
        <dbReference type="Proteomes" id="UP000615446"/>
    </source>
</evidence>
<accession>A0A8H3L7F4</accession>
<feature type="compositionally biased region" description="Basic and acidic residues" evidence="1">
    <location>
        <begin position="129"/>
        <end position="142"/>
    </location>
</feature>
<gene>
    <name evidence="3" type="ORF">RCL2_000780800</name>
</gene>
<dbReference type="InterPro" id="IPR044822">
    <property type="entry name" value="Myb_DNA-bind_4"/>
</dbReference>
<evidence type="ECO:0000313" key="3">
    <source>
        <dbReference type="EMBL" id="GES80535.1"/>
    </source>
</evidence>
<evidence type="ECO:0000256" key="1">
    <source>
        <dbReference type="SAM" id="MobiDB-lite"/>
    </source>
</evidence>
<dbReference type="Gene3D" id="1.10.10.60">
    <property type="entry name" value="Homeodomain-like"/>
    <property type="match status" value="1"/>
</dbReference>
<feature type="region of interest" description="Disordered" evidence="1">
    <location>
        <begin position="215"/>
        <end position="238"/>
    </location>
</feature>
<sequence>MAEWTDPLIRTLIDERRTRNDEFHDLGRNRERFWGTIASKINQENGTSFSGHQCKEKFSNLVWDYNTMCDFMSGKSKARSRTGARYFDEFRTHFWKRAEDKFDRVRGINTFNQRRNRGSGNITSAPSTREVERELRSSERRLSRSSSISRSQSPPISRRQSPSVGRKQSLPVRQRRFSTIPPVSSLTNNDEMDISDTEQLVGQRRTSTHEELFLSLHPPPSYDIATAQESSNVRGNMQ</sequence>
<reference evidence="3" key="1">
    <citation type="submission" date="2019-10" db="EMBL/GenBank/DDBJ databases">
        <title>Conservation and host-specific expression of non-tandemly repeated heterogenous ribosome RNA gene in arbuscular mycorrhizal fungi.</title>
        <authorList>
            <person name="Maeda T."/>
            <person name="Kobayashi Y."/>
            <person name="Nakagawa T."/>
            <person name="Ezawa T."/>
            <person name="Yamaguchi K."/>
            <person name="Bino T."/>
            <person name="Nishimoto Y."/>
            <person name="Shigenobu S."/>
            <person name="Kawaguchi M."/>
        </authorList>
    </citation>
    <scope>NUCLEOTIDE SEQUENCE</scope>
    <source>
        <strain evidence="3">HR1</strain>
    </source>
</reference>
<feature type="compositionally biased region" description="Polar residues" evidence="1">
    <location>
        <begin position="112"/>
        <end position="127"/>
    </location>
</feature>
<dbReference type="OrthoDB" id="2440381at2759"/>